<dbReference type="EMBL" id="UPXX01000023">
    <property type="protein sequence ID" value="VBB43589.1"/>
    <property type="molecule type" value="Genomic_DNA"/>
</dbReference>
<name>A0A653A692_UNCDX</name>
<feature type="domain" description="Transposase DDE" evidence="2">
    <location>
        <begin position="52"/>
        <end position="241"/>
    </location>
</feature>
<dbReference type="Pfam" id="PF13701">
    <property type="entry name" value="DDE_Tnp_1_4"/>
    <property type="match status" value="1"/>
</dbReference>
<evidence type="ECO:0000256" key="1">
    <source>
        <dbReference type="SAM" id="MobiDB-lite"/>
    </source>
</evidence>
<dbReference type="AlphaFoldDB" id="A0A653A692"/>
<evidence type="ECO:0000259" key="2">
    <source>
        <dbReference type="Pfam" id="PF13701"/>
    </source>
</evidence>
<sequence length="290" mass="32083">MKRFILERFKKDFYTSHSGLALIGLGINYYSELPGKARKAFPLAKGLSGIGLDDVVRSYVGMLSLGQSDYEAVTNKKDDTYFKQSLGIRKVPSAETLCQRLDDVAVGLRPLVDAAAVDFIRNSKALIAKLDTGHIPLDCDVFRMDNSQTKKEGVSRTYSGTDGYAPIAAYLGREGWCAELELREGKQHSQCEFIPYLERVLKKARTLTSDKLLVRLDSAHDALETRATLAGHEKVSYIIKWNPRKEDKAEWASQIFGKGSVTSPRPAKGLESSESTSARNIRAKLTASKG</sequence>
<protein>
    <submittedName>
        <fullName evidence="3">Transposase</fullName>
    </submittedName>
</protein>
<feature type="region of interest" description="Disordered" evidence="1">
    <location>
        <begin position="257"/>
        <end position="290"/>
    </location>
</feature>
<accession>A0A653A692</accession>
<dbReference type="InterPro" id="IPR025668">
    <property type="entry name" value="Tnp_DDE_dom"/>
</dbReference>
<reference evidence="3" key="1">
    <citation type="submission" date="2018-07" db="EMBL/GenBank/DDBJ databases">
        <authorList>
            <consortium name="Genoscope - CEA"/>
            <person name="William W."/>
        </authorList>
    </citation>
    <scope>NUCLEOTIDE SEQUENCE</scope>
    <source>
        <strain evidence="3">IK1</strain>
    </source>
</reference>
<gene>
    <name evidence="3" type="ORF">TRIP_B30017</name>
</gene>
<organism evidence="3">
    <name type="scientific">Uncultured Desulfatiglans sp</name>
    <dbReference type="NCBI Taxonomy" id="1748965"/>
    <lineage>
        <taxon>Bacteria</taxon>
        <taxon>Pseudomonadati</taxon>
        <taxon>Thermodesulfobacteriota</taxon>
        <taxon>Desulfobacteria</taxon>
        <taxon>Desulfatiglandales</taxon>
        <taxon>Desulfatiglandaceae</taxon>
        <taxon>Desulfatiglans</taxon>
        <taxon>environmental samples</taxon>
    </lineage>
</organism>
<evidence type="ECO:0000313" key="3">
    <source>
        <dbReference type="EMBL" id="VBB43589.1"/>
    </source>
</evidence>
<proteinExistence type="predicted"/>